<protein>
    <submittedName>
        <fullName evidence="1">Uncharacterized protein</fullName>
    </submittedName>
</protein>
<sequence>MDRIPFEELQHAERRTFYVQYEDGSAGLIETTSEEPPLLSKPGAFINEDAYMELRRVWEVATAELVDALQAADLDRLLKDFRALLDLGIPVESARRLTGYDGAWPLPDSGGDV</sequence>
<dbReference type="EMBL" id="JBEPCU010000290">
    <property type="protein sequence ID" value="MER6978892.1"/>
    <property type="molecule type" value="Genomic_DNA"/>
</dbReference>
<reference evidence="1 2" key="1">
    <citation type="submission" date="2024-06" db="EMBL/GenBank/DDBJ databases">
        <title>The Natural Products Discovery Center: Release of the First 8490 Sequenced Strains for Exploring Actinobacteria Biosynthetic Diversity.</title>
        <authorList>
            <person name="Kalkreuter E."/>
            <person name="Kautsar S.A."/>
            <person name="Yang D."/>
            <person name="Bader C.D."/>
            <person name="Teijaro C.N."/>
            <person name="Fluegel L."/>
            <person name="Davis C.M."/>
            <person name="Simpson J.R."/>
            <person name="Lauterbach L."/>
            <person name="Steele A.D."/>
            <person name="Gui C."/>
            <person name="Meng S."/>
            <person name="Li G."/>
            <person name="Viehrig K."/>
            <person name="Ye F."/>
            <person name="Su P."/>
            <person name="Kiefer A.F."/>
            <person name="Nichols A."/>
            <person name="Cepeda A.J."/>
            <person name="Yan W."/>
            <person name="Fan B."/>
            <person name="Jiang Y."/>
            <person name="Adhikari A."/>
            <person name="Zheng C.-J."/>
            <person name="Schuster L."/>
            <person name="Cowan T.M."/>
            <person name="Smanski M.J."/>
            <person name="Chevrette M.G."/>
            <person name="De Carvalho L.P.S."/>
            <person name="Shen B."/>
        </authorList>
    </citation>
    <scope>NUCLEOTIDE SEQUENCE [LARGE SCALE GENOMIC DNA]</scope>
    <source>
        <strain evidence="1 2">NPDC000634</strain>
    </source>
</reference>
<dbReference type="Proteomes" id="UP001458415">
    <property type="component" value="Unassembled WGS sequence"/>
</dbReference>
<evidence type="ECO:0000313" key="2">
    <source>
        <dbReference type="Proteomes" id="UP001458415"/>
    </source>
</evidence>
<dbReference type="RefSeq" id="WP_086729802.1">
    <property type="nucleotide sequence ID" value="NZ_MUBM01000345.1"/>
</dbReference>
<proteinExistence type="predicted"/>
<organism evidence="1 2">
    <name type="scientific">Streptomyces carpinensis</name>
    <dbReference type="NCBI Taxonomy" id="66369"/>
    <lineage>
        <taxon>Bacteria</taxon>
        <taxon>Bacillati</taxon>
        <taxon>Actinomycetota</taxon>
        <taxon>Actinomycetes</taxon>
        <taxon>Kitasatosporales</taxon>
        <taxon>Streptomycetaceae</taxon>
        <taxon>Streptomyces</taxon>
    </lineage>
</organism>
<comment type="caution">
    <text evidence="1">The sequence shown here is derived from an EMBL/GenBank/DDBJ whole genome shotgun (WGS) entry which is preliminary data.</text>
</comment>
<accession>A0ABV1W5K2</accession>
<name>A0ABV1W5K2_9ACTN</name>
<evidence type="ECO:0000313" key="1">
    <source>
        <dbReference type="EMBL" id="MER6978892.1"/>
    </source>
</evidence>
<gene>
    <name evidence="1" type="ORF">ABT317_18285</name>
</gene>
<keyword evidence="2" id="KW-1185">Reference proteome</keyword>